<dbReference type="OrthoDB" id="4814985at2"/>
<evidence type="ECO:0000313" key="3">
    <source>
        <dbReference type="Proteomes" id="UP000293764"/>
    </source>
</evidence>
<keyword evidence="3" id="KW-1185">Reference proteome</keyword>
<protein>
    <submittedName>
        <fullName evidence="2">HDOD domain-containing protein</fullName>
    </submittedName>
</protein>
<dbReference type="Proteomes" id="UP000293764">
    <property type="component" value="Unassembled WGS sequence"/>
</dbReference>
<name>A0A4Q5N0M0_9MICO</name>
<dbReference type="AlphaFoldDB" id="A0A4Q5N0M0"/>
<accession>A0A4Q5N0M0</accession>
<dbReference type="SUPFAM" id="SSF109604">
    <property type="entry name" value="HD-domain/PDEase-like"/>
    <property type="match status" value="1"/>
</dbReference>
<dbReference type="PROSITE" id="PS51833">
    <property type="entry name" value="HDOD"/>
    <property type="match status" value="1"/>
</dbReference>
<dbReference type="PANTHER" id="PTHR33525:SF6">
    <property type="entry name" value="HDOD DOMAIN-CONTAINING PROTEIN"/>
    <property type="match status" value="1"/>
</dbReference>
<gene>
    <name evidence="2" type="ORF">EUA98_15840</name>
</gene>
<sequence length="414" mass="42971">MTLPISPWTDPSPTRAVMAAGASTEVTVHRQPVVRQDRNVHGYAVNVVVRAPLSQAHFGERLDALAQAEYDKLDLTALTGGTVVFVGATTGLLTGRWPVPKSAGGVVLEVPRQFADRADAAVHLGRLRAAGVPLALADYVAGGRQDLLLPLVTFTKVDLGRGAEIAAPAIGYAHRAGVPVIAERVDSEAAVSFGESHGVDLYQGPLFQRDTLPTARDFTAGEMQCLELMRALHGREVDAAKVIRIVGSDPELMIRVLHLVNSSIFGGAHRIDSIGQAVTLLGPRHLGALAASSLVGARGHSIAGLWFVLTRAVACRTLADDDAAYTVGLLSAVASQLRIAPAVLVARSGVSDDVGQALLSLSGPYGPTLAAVLAHEENDHAGVEASGLSPFDVARAYLAAVADALGTATSLSGS</sequence>
<feature type="domain" description="HDOD" evidence="1">
    <location>
        <begin position="218"/>
        <end position="407"/>
    </location>
</feature>
<dbReference type="InterPro" id="IPR013976">
    <property type="entry name" value="HDOD"/>
</dbReference>
<dbReference type="InterPro" id="IPR035919">
    <property type="entry name" value="EAL_sf"/>
</dbReference>
<comment type="caution">
    <text evidence="2">The sequence shown here is derived from an EMBL/GenBank/DDBJ whole genome shotgun (WGS) entry which is preliminary data.</text>
</comment>
<evidence type="ECO:0000313" key="2">
    <source>
        <dbReference type="EMBL" id="RYV50037.1"/>
    </source>
</evidence>
<proteinExistence type="predicted"/>
<dbReference type="SUPFAM" id="SSF141868">
    <property type="entry name" value="EAL domain-like"/>
    <property type="match status" value="1"/>
</dbReference>
<dbReference type="InterPro" id="IPR052340">
    <property type="entry name" value="RNase_Y/CdgJ"/>
</dbReference>
<dbReference type="RefSeq" id="WP_130103664.1">
    <property type="nucleotide sequence ID" value="NZ_SDWW01000044.1"/>
</dbReference>
<organism evidence="2 3">
    <name type="scientific">Pengzhenrongella frigida</name>
    <dbReference type="NCBI Taxonomy" id="1259133"/>
    <lineage>
        <taxon>Bacteria</taxon>
        <taxon>Bacillati</taxon>
        <taxon>Actinomycetota</taxon>
        <taxon>Actinomycetes</taxon>
        <taxon>Micrococcales</taxon>
        <taxon>Pengzhenrongella</taxon>
    </lineage>
</organism>
<dbReference type="Gene3D" id="1.10.3210.10">
    <property type="entry name" value="Hypothetical protein af1432"/>
    <property type="match status" value="1"/>
</dbReference>
<dbReference type="EMBL" id="SDWW01000044">
    <property type="protein sequence ID" value="RYV50037.1"/>
    <property type="molecule type" value="Genomic_DNA"/>
</dbReference>
<reference evidence="2 3" key="1">
    <citation type="submission" date="2019-01" db="EMBL/GenBank/DDBJ databases">
        <title>Novel species of Cellulomonas.</title>
        <authorList>
            <person name="Liu Q."/>
            <person name="Xin Y.-H."/>
        </authorList>
    </citation>
    <scope>NUCLEOTIDE SEQUENCE [LARGE SCALE GENOMIC DNA]</scope>
    <source>
        <strain evidence="2 3">HLT2-17</strain>
    </source>
</reference>
<evidence type="ECO:0000259" key="1">
    <source>
        <dbReference type="PROSITE" id="PS51833"/>
    </source>
</evidence>
<dbReference type="Pfam" id="PF08668">
    <property type="entry name" value="HDOD"/>
    <property type="match status" value="1"/>
</dbReference>
<dbReference type="PANTHER" id="PTHR33525">
    <property type="match status" value="1"/>
</dbReference>
<dbReference type="Gene3D" id="3.20.20.450">
    <property type="entry name" value="EAL domain"/>
    <property type="match status" value="1"/>
</dbReference>